<reference evidence="3" key="1">
    <citation type="journal article" date="2021" name="Nat. Microbiol.">
        <title>Cocultivation of an ultrasmall environmental parasitic bacterium with lytic ability against bacteria associated with wastewater foams.</title>
        <authorList>
            <person name="Batinovic S."/>
            <person name="Rose J.J.A."/>
            <person name="Ratcliffe J."/>
            <person name="Seviour R.J."/>
            <person name="Petrovski S."/>
        </authorList>
    </citation>
    <scope>NUCLEOTIDE SEQUENCE</scope>
    <source>
        <strain evidence="3">CON9</strain>
    </source>
</reference>
<dbReference type="EMBL" id="CP045809">
    <property type="protein sequence ID" value="QHN34382.1"/>
    <property type="molecule type" value="Genomic_DNA"/>
</dbReference>
<gene>
    <name evidence="3" type="ORF">GII31_05200</name>
</gene>
<feature type="transmembrane region" description="Helical" evidence="2">
    <location>
        <begin position="51"/>
        <end position="70"/>
    </location>
</feature>
<keyword evidence="2" id="KW-0472">Membrane</keyword>
<keyword evidence="4" id="KW-1185">Reference proteome</keyword>
<dbReference type="Pfam" id="PF10745">
    <property type="entry name" value="DUF2530"/>
    <property type="match status" value="1"/>
</dbReference>
<accession>A0ABX6IEV0</accession>
<evidence type="ECO:0000313" key="3">
    <source>
        <dbReference type="EMBL" id="QHN34382.1"/>
    </source>
</evidence>
<feature type="region of interest" description="Disordered" evidence="1">
    <location>
        <begin position="1"/>
        <end position="40"/>
    </location>
</feature>
<keyword evidence="2" id="KW-1133">Transmembrane helix</keyword>
<dbReference type="Proteomes" id="UP001059836">
    <property type="component" value="Chromosome"/>
</dbReference>
<evidence type="ECO:0000256" key="1">
    <source>
        <dbReference type="SAM" id="MobiDB-lite"/>
    </source>
</evidence>
<protein>
    <submittedName>
        <fullName evidence="3">DUF2530 domain-containing protein</fullName>
    </submittedName>
</protein>
<name>A0ABX6IEV0_9ACTN</name>
<keyword evidence="2" id="KW-0812">Transmembrane</keyword>
<dbReference type="InterPro" id="IPR019681">
    <property type="entry name" value="DUF2530"/>
</dbReference>
<feature type="transmembrane region" description="Helical" evidence="2">
    <location>
        <begin position="76"/>
        <end position="96"/>
    </location>
</feature>
<evidence type="ECO:0000256" key="2">
    <source>
        <dbReference type="SAM" id="Phobius"/>
    </source>
</evidence>
<sequence>MVGPRSAPEAPSSSLPRGRKLPTHSVVETEPAQPNPRIPELPAALRAPGPVIVAGMAAWLVATVVVAVTGVGPDRALTVCWVGLAVGALGTVIVLVQRGAVRRGAKGAQVGLN</sequence>
<organism evidence="3 4">
    <name type="scientific">Gordonia pseudamarae</name>
    <dbReference type="NCBI Taxonomy" id="2831662"/>
    <lineage>
        <taxon>Bacteria</taxon>
        <taxon>Bacillati</taxon>
        <taxon>Actinomycetota</taxon>
        <taxon>Actinomycetes</taxon>
        <taxon>Mycobacteriales</taxon>
        <taxon>Gordoniaceae</taxon>
        <taxon>Gordonia</taxon>
    </lineage>
</organism>
<proteinExistence type="predicted"/>
<evidence type="ECO:0000313" key="4">
    <source>
        <dbReference type="Proteomes" id="UP001059836"/>
    </source>
</evidence>